<evidence type="ECO:0000313" key="3">
    <source>
        <dbReference type="Proteomes" id="UP000887565"/>
    </source>
</evidence>
<name>A0A915KDC1_ROMCU</name>
<dbReference type="WBParaSite" id="nRc.2.0.1.t36370-RA">
    <property type="protein sequence ID" value="nRc.2.0.1.t36370-RA"/>
    <property type="gene ID" value="nRc.2.0.1.g36370"/>
</dbReference>
<keyword evidence="2" id="KW-1133">Transmembrane helix</keyword>
<accession>A0A915KDC1</accession>
<reference evidence="4" key="1">
    <citation type="submission" date="2022-11" db="UniProtKB">
        <authorList>
            <consortium name="WormBaseParasite"/>
        </authorList>
    </citation>
    <scope>IDENTIFICATION</scope>
</reference>
<dbReference type="Proteomes" id="UP000887565">
    <property type="component" value="Unplaced"/>
</dbReference>
<proteinExistence type="predicted"/>
<organism evidence="3 4">
    <name type="scientific">Romanomermis culicivorax</name>
    <name type="common">Nematode worm</name>
    <dbReference type="NCBI Taxonomy" id="13658"/>
    <lineage>
        <taxon>Eukaryota</taxon>
        <taxon>Metazoa</taxon>
        <taxon>Ecdysozoa</taxon>
        <taxon>Nematoda</taxon>
        <taxon>Enoplea</taxon>
        <taxon>Dorylaimia</taxon>
        <taxon>Mermithida</taxon>
        <taxon>Mermithoidea</taxon>
        <taxon>Mermithidae</taxon>
        <taxon>Romanomermis</taxon>
    </lineage>
</organism>
<feature type="transmembrane region" description="Helical" evidence="2">
    <location>
        <begin position="20"/>
        <end position="42"/>
    </location>
</feature>
<feature type="region of interest" description="Disordered" evidence="1">
    <location>
        <begin position="148"/>
        <end position="169"/>
    </location>
</feature>
<feature type="transmembrane region" description="Helical" evidence="2">
    <location>
        <begin position="49"/>
        <end position="66"/>
    </location>
</feature>
<evidence type="ECO:0000256" key="1">
    <source>
        <dbReference type="SAM" id="MobiDB-lite"/>
    </source>
</evidence>
<feature type="transmembrane region" description="Helical" evidence="2">
    <location>
        <begin position="86"/>
        <end position="104"/>
    </location>
</feature>
<evidence type="ECO:0000256" key="2">
    <source>
        <dbReference type="SAM" id="Phobius"/>
    </source>
</evidence>
<dbReference type="AlphaFoldDB" id="A0A915KDC1"/>
<protein>
    <submittedName>
        <fullName evidence="4">Uncharacterized protein</fullName>
    </submittedName>
</protein>
<sequence>MEIISFDRLVPISFLRYVPVLWQCSAILCLLGLIFQLINAFLANRRSPLDYTCIFSWIAISTLHIVDYKSQFAQKIGLFKDDLFTLQIFFSTCLSLASIGYFALSFRRQKYCSRNNRNRKCKNTRSIDAVSNCYSFTSSVCSSCNRSTGGKSVRRRAANTSMDDQSPSRLLGSKLSSLSLGGGQSLSPAKRSDAGSCKALFAYCNSLSSHRPSRKRQACALIR</sequence>
<keyword evidence="2" id="KW-0472">Membrane</keyword>
<keyword evidence="2" id="KW-0812">Transmembrane</keyword>
<keyword evidence="3" id="KW-1185">Reference proteome</keyword>
<evidence type="ECO:0000313" key="4">
    <source>
        <dbReference type="WBParaSite" id="nRc.2.0.1.t36370-RA"/>
    </source>
</evidence>